<feature type="region of interest" description="Disordered" evidence="1">
    <location>
        <begin position="361"/>
        <end position="428"/>
    </location>
</feature>
<evidence type="ECO:0000313" key="4">
    <source>
        <dbReference type="Proteomes" id="UP000286268"/>
    </source>
</evidence>
<keyword evidence="4" id="KW-1185">Reference proteome</keyword>
<feature type="compositionally biased region" description="Low complexity" evidence="1">
    <location>
        <begin position="378"/>
        <end position="428"/>
    </location>
</feature>
<dbReference type="Proteomes" id="UP000286268">
    <property type="component" value="Chromosome"/>
</dbReference>
<sequence>MVNYIIGGKEMKNFKKVFSLLLVYFFVVTVIPTSLISKIVNAEESVPKFLDYTEGYAMDKLIYKDNSLATIDFSDREVSLTYIKDTKAKKLDGYISDYLGRSKYVLDKEDEKGSHLYVYDLEKGETVGDYSFEEQKNATKNKYGNNAKIDVYHIYGDRWYQYYGDYKSEYVHGLVSPSNKVIEYGSEYSLQNSATDKSGDNIYGLFTRYGSVDEYIKIINKDGSIKEYTINDNPRETNYNILRLYVQNNSLCALVENSKHEVTASKFNFENNTAKLGDVLFSRTKNDFAQDSNGDFWTVENGFVKKFVDSKWVNKYEVDKNMDSIAVYDDNNIFLSGYFYNEDKKDHVGIYKIINNASVPETKSETPASGNGQGGSATGNSGSNNSTTAPGITTGASGSAGSTAPTATGTSTPTAATSSTTQNTTTASTTNKTVVGTAKNGVLPVAVNKLDKDAANVVDATSAASGNKVEVTIADTKAIKEGNGSLQLKAGQNEIVNLPFSVVDKSLITDSSKLVLDTTVADNTDIVKGLKAVKKLYSFDLTLVDGDKRTAIHKFANGSAEIAINLSDEELKGLDKNNLAVFYYNEDTKKFELMDTKVDGNKVTFKTPHFSKFIIAEKSSNSSNSAQVLPKTGSSFGTMSLVILGVVLVLFGFAITRFKRVAKLN</sequence>
<keyword evidence="2" id="KW-1133">Transmembrane helix</keyword>
<keyword evidence="2" id="KW-0472">Membrane</keyword>
<evidence type="ECO:0000313" key="3">
    <source>
        <dbReference type="EMBL" id="QAA34769.1"/>
    </source>
</evidence>
<dbReference type="OrthoDB" id="1906881at2"/>
<gene>
    <name evidence="3" type="ORF">C1I91_25765</name>
</gene>
<evidence type="ECO:0000256" key="1">
    <source>
        <dbReference type="SAM" id="MobiDB-lite"/>
    </source>
</evidence>
<evidence type="ECO:0008006" key="5">
    <source>
        <dbReference type="Google" id="ProtNLM"/>
    </source>
</evidence>
<protein>
    <recommendedName>
        <fullName evidence="5">LPXTG cell wall anchor domain-containing protein</fullName>
    </recommendedName>
</protein>
<dbReference type="KEGG" id="cmah:C1I91_25765"/>
<dbReference type="NCBIfam" id="TIGR01167">
    <property type="entry name" value="LPXTG_anchor"/>
    <property type="match status" value="1"/>
</dbReference>
<feature type="transmembrane region" description="Helical" evidence="2">
    <location>
        <begin position="636"/>
        <end position="655"/>
    </location>
</feature>
<evidence type="ECO:0000256" key="2">
    <source>
        <dbReference type="SAM" id="Phobius"/>
    </source>
</evidence>
<organism evidence="3 4">
    <name type="scientific">Clostridium manihotivorum</name>
    <dbReference type="NCBI Taxonomy" id="2320868"/>
    <lineage>
        <taxon>Bacteria</taxon>
        <taxon>Bacillati</taxon>
        <taxon>Bacillota</taxon>
        <taxon>Clostridia</taxon>
        <taxon>Eubacteriales</taxon>
        <taxon>Clostridiaceae</taxon>
        <taxon>Clostridium</taxon>
    </lineage>
</organism>
<dbReference type="EMBL" id="CP025746">
    <property type="protein sequence ID" value="QAA34769.1"/>
    <property type="molecule type" value="Genomic_DNA"/>
</dbReference>
<keyword evidence="2" id="KW-0812">Transmembrane</keyword>
<dbReference type="AlphaFoldDB" id="A0A410E0A0"/>
<name>A0A410E0A0_9CLOT</name>
<feature type="transmembrane region" description="Helical" evidence="2">
    <location>
        <begin position="21"/>
        <end position="40"/>
    </location>
</feature>
<proteinExistence type="predicted"/>
<accession>A0A410E0A0</accession>
<reference evidence="3 4" key="1">
    <citation type="submission" date="2018-01" db="EMBL/GenBank/DDBJ databases">
        <title>Genome Sequencing and Assembly of Anaerobacter polyendosporus strain CT4.</title>
        <authorList>
            <person name="Tachaapaikoon C."/>
            <person name="Sutheeworapong S."/>
            <person name="Jenjaroenpun P."/>
            <person name="Wongsurawat T."/>
            <person name="Nookeaw I."/>
            <person name="Cheawchanlertfa P."/>
            <person name="Kosugi A."/>
            <person name="Cheevadhanarak S."/>
            <person name="Ratanakhanokchai K."/>
        </authorList>
    </citation>
    <scope>NUCLEOTIDE SEQUENCE [LARGE SCALE GENOMIC DNA]</scope>
    <source>
        <strain evidence="3 4">CT4</strain>
    </source>
</reference>